<comment type="similarity">
    <text evidence="1">Belongs to the short-chain dehydrogenases/reductases (SDR) family.</text>
</comment>
<dbReference type="PANTHER" id="PTHR43008">
    <property type="entry name" value="BENZIL REDUCTASE"/>
    <property type="match status" value="1"/>
</dbReference>
<dbReference type="Proteomes" id="UP000308549">
    <property type="component" value="Unassembled WGS sequence"/>
</dbReference>
<feature type="compositionally biased region" description="Polar residues" evidence="4">
    <location>
        <begin position="8"/>
        <end position="20"/>
    </location>
</feature>
<gene>
    <name evidence="5" type="ORF">B0A50_08112</name>
</gene>
<keyword evidence="2" id="KW-0521">NADP</keyword>
<dbReference type="InterPro" id="IPR002347">
    <property type="entry name" value="SDR_fam"/>
</dbReference>
<evidence type="ECO:0000256" key="4">
    <source>
        <dbReference type="SAM" id="MobiDB-lite"/>
    </source>
</evidence>
<evidence type="ECO:0000256" key="3">
    <source>
        <dbReference type="ARBA" id="ARBA00023002"/>
    </source>
</evidence>
<dbReference type="Gene3D" id="3.40.50.720">
    <property type="entry name" value="NAD(P)-binding Rossmann-like Domain"/>
    <property type="match status" value="1"/>
</dbReference>
<evidence type="ECO:0000313" key="5">
    <source>
        <dbReference type="EMBL" id="TKA22243.1"/>
    </source>
</evidence>
<dbReference type="FunFam" id="3.40.50.720:FF:000084">
    <property type="entry name" value="Short-chain dehydrogenase reductase"/>
    <property type="match status" value="1"/>
</dbReference>
<evidence type="ECO:0000256" key="1">
    <source>
        <dbReference type="ARBA" id="ARBA00006484"/>
    </source>
</evidence>
<keyword evidence="3" id="KW-0560">Oxidoreductase</keyword>
<dbReference type="PRINTS" id="PR00081">
    <property type="entry name" value="GDHRDH"/>
</dbReference>
<evidence type="ECO:0000256" key="2">
    <source>
        <dbReference type="ARBA" id="ARBA00022857"/>
    </source>
</evidence>
<dbReference type="GO" id="GO:0016616">
    <property type="term" value="F:oxidoreductase activity, acting on the CH-OH group of donors, NAD or NADP as acceptor"/>
    <property type="evidence" value="ECO:0007669"/>
    <property type="project" value="UniProtKB-ARBA"/>
</dbReference>
<dbReference type="SUPFAM" id="SSF51735">
    <property type="entry name" value="NAD(P)-binding Rossmann-fold domains"/>
    <property type="match status" value="1"/>
</dbReference>
<name>A0A4U0TK46_9PEZI</name>
<evidence type="ECO:0000313" key="6">
    <source>
        <dbReference type="Proteomes" id="UP000308549"/>
    </source>
</evidence>
<protein>
    <submittedName>
        <fullName evidence="5">Uncharacterized protein</fullName>
    </submittedName>
</protein>
<proteinExistence type="inferred from homology"/>
<organism evidence="5 6">
    <name type="scientific">Salinomyces thailandicus</name>
    <dbReference type="NCBI Taxonomy" id="706561"/>
    <lineage>
        <taxon>Eukaryota</taxon>
        <taxon>Fungi</taxon>
        <taxon>Dikarya</taxon>
        <taxon>Ascomycota</taxon>
        <taxon>Pezizomycotina</taxon>
        <taxon>Dothideomycetes</taxon>
        <taxon>Dothideomycetidae</taxon>
        <taxon>Mycosphaerellales</taxon>
        <taxon>Teratosphaeriaceae</taxon>
        <taxon>Salinomyces</taxon>
    </lineage>
</organism>
<dbReference type="EMBL" id="NAJL01000080">
    <property type="protein sequence ID" value="TKA22243.1"/>
    <property type="molecule type" value="Genomic_DNA"/>
</dbReference>
<dbReference type="Pfam" id="PF13561">
    <property type="entry name" value="adh_short_C2"/>
    <property type="match status" value="1"/>
</dbReference>
<keyword evidence="6" id="KW-1185">Reference proteome</keyword>
<dbReference type="OrthoDB" id="417891at2759"/>
<accession>A0A4U0TK46</accession>
<feature type="region of interest" description="Disordered" evidence="4">
    <location>
        <begin position="1"/>
        <end position="27"/>
    </location>
</feature>
<sequence>MVHAVSLENGSGQAECNNGTAPMDTETDMPNLSTLPPPDMNWAITLKDKVVAITGANRGIGLGIAEVCLANNAKAVYSLDLMEPSEEFAALSKKNAGRFKYLQMDVTKEESVKQAVDQIVEAEGAIHGMVANAGMTRHQPALDFSMEQVEQLFRLNVFGAWACATAAARKFISLGVKGSIVFTSSMTSYRPNRAAPSAPYGGTKAAVRNMAHTLAMEWAPHGIRVNSISPGFVKTAMTYYVESSPDWPTKMKYYGGMPRLALPQELGGAYVYLLSDTASYTTGIDIPIAGIVGAW</sequence>
<dbReference type="AlphaFoldDB" id="A0A4U0TK46"/>
<comment type="caution">
    <text evidence="5">The sequence shown here is derived from an EMBL/GenBank/DDBJ whole genome shotgun (WGS) entry which is preliminary data.</text>
</comment>
<reference evidence="5 6" key="1">
    <citation type="submission" date="2017-03" db="EMBL/GenBank/DDBJ databases">
        <title>Genomes of endolithic fungi from Antarctica.</title>
        <authorList>
            <person name="Coleine C."/>
            <person name="Masonjones S."/>
            <person name="Stajich J.E."/>
        </authorList>
    </citation>
    <scope>NUCLEOTIDE SEQUENCE [LARGE SCALE GENOMIC DNA]</scope>
    <source>
        <strain evidence="5 6">CCFEE 6315</strain>
    </source>
</reference>
<dbReference type="InterPro" id="IPR036291">
    <property type="entry name" value="NAD(P)-bd_dom_sf"/>
</dbReference>
<dbReference type="GO" id="GO:0050664">
    <property type="term" value="F:oxidoreductase activity, acting on NAD(P)H, oxygen as acceptor"/>
    <property type="evidence" value="ECO:0007669"/>
    <property type="project" value="TreeGrafter"/>
</dbReference>
<dbReference type="PANTHER" id="PTHR43008:SF4">
    <property type="entry name" value="CHAIN DEHYDROGENASE, PUTATIVE (AFU_ORTHOLOGUE AFUA_4G08710)-RELATED"/>
    <property type="match status" value="1"/>
</dbReference>